<dbReference type="PANTHER" id="PTHR46025:SF3">
    <property type="entry name" value="XYLOSYLTRANSFERASE OXT"/>
    <property type="match status" value="1"/>
</dbReference>
<evidence type="ECO:0000256" key="11">
    <source>
        <dbReference type="ARBA" id="ARBA00023136"/>
    </source>
</evidence>
<dbReference type="InterPro" id="IPR043538">
    <property type="entry name" value="XYLT"/>
</dbReference>
<evidence type="ECO:0000256" key="9">
    <source>
        <dbReference type="ARBA" id="ARBA00022989"/>
    </source>
</evidence>
<keyword evidence="10" id="KW-0333">Golgi apparatus</keyword>
<evidence type="ECO:0000256" key="12">
    <source>
        <dbReference type="ARBA" id="ARBA00023157"/>
    </source>
</evidence>
<protein>
    <recommendedName>
        <fullName evidence="14">Peptide O-xylosyltransferase</fullName>
    </recommendedName>
</protein>
<dbReference type="InterPro" id="IPR045971">
    <property type="entry name" value="DUF5927"/>
</dbReference>
<evidence type="ECO:0000256" key="3">
    <source>
        <dbReference type="ARBA" id="ARBA00022676"/>
    </source>
</evidence>
<dbReference type="EMBL" id="CP000489">
    <property type="protein sequence ID" value="ABL70384.1"/>
    <property type="molecule type" value="Genomic_DNA"/>
</dbReference>
<keyword evidence="12" id="KW-1015">Disulfide bond</keyword>
<dbReference type="STRING" id="318586.Pden_2293"/>
<dbReference type="GO" id="GO:0030158">
    <property type="term" value="F:protein xylosyltransferase activity"/>
    <property type="evidence" value="ECO:0007669"/>
    <property type="project" value="InterPro"/>
</dbReference>
<keyword evidence="7" id="KW-0256">Endoplasmic reticulum</keyword>
<dbReference type="GO" id="GO:0046872">
    <property type="term" value="F:metal ion binding"/>
    <property type="evidence" value="ECO:0007669"/>
    <property type="project" value="UniProtKB-KW"/>
</dbReference>
<dbReference type="RefSeq" id="WP_011748577.1">
    <property type="nucleotide sequence ID" value="NC_008686.1"/>
</dbReference>
<evidence type="ECO:0000256" key="4">
    <source>
        <dbReference type="ARBA" id="ARBA00022679"/>
    </source>
</evidence>
<dbReference type="OrthoDB" id="7943907at2"/>
<evidence type="ECO:0000256" key="1">
    <source>
        <dbReference type="ARBA" id="ARBA00004323"/>
    </source>
</evidence>
<evidence type="ECO:0000256" key="8">
    <source>
        <dbReference type="ARBA" id="ARBA00022968"/>
    </source>
</evidence>
<dbReference type="CAZy" id="GT14">
    <property type="family name" value="Glycosyltransferase Family 14"/>
</dbReference>
<dbReference type="GO" id="GO:0015012">
    <property type="term" value="P:heparan sulfate proteoglycan biosynthetic process"/>
    <property type="evidence" value="ECO:0007669"/>
    <property type="project" value="TreeGrafter"/>
</dbReference>
<feature type="domain" description="DUF5927" evidence="16">
    <location>
        <begin position="271"/>
        <end position="550"/>
    </location>
</feature>
<dbReference type="EnsemblBacteria" id="ABL70384">
    <property type="protein sequence ID" value="ABL70384"/>
    <property type="gene ID" value="Pden_2293"/>
</dbReference>
<proteinExistence type="predicted"/>
<accession>A1B4E0</accession>
<organism evidence="17 18">
    <name type="scientific">Paracoccus denitrificans (strain Pd 1222)</name>
    <dbReference type="NCBI Taxonomy" id="318586"/>
    <lineage>
        <taxon>Bacteria</taxon>
        <taxon>Pseudomonadati</taxon>
        <taxon>Pseudomonadota</taxon>
        <taxon>Alphaproteobacteria</taxon>
        <taxon>Rhodobacterales</taxon>
        <taxon>Paracoccaceae</taxon>
        <taxon>Paracoccus</taxon>
    </lineage>
</organism>
<dbReference type="KEGG" id="pde:Pden_2293"/>
<feature type="region of interest" description="Disordered" evidence="15">
    <location>
        <begin position="546"/>
        <end position="566"/>
    </location>
</feature>
<name>A1B4E0_PARDP</name>
<dbReference type="Proteomes" id="UP000000361">
    <property type="component" value="Chromosome 1"/>
</dbReference>
<evidence type="ECO:0000256" key="15">
    <source>
        <dbReference type="SAM" id="MobiDB-lite"/>
    </source>
</evidence>
<evidence type="ECO:0000256" key="13">
    <source>
        <dbReference type="ARBA" id="ARBA00023180"/>
    </source>
</evidence>
<dbReference type="Pfam" id="PF02485">
    <property type="entry name" value="Branch"/>
    <property type="match status" value="1"/>
</dbReference>
<dbReference type="PANTHER" id="PTHR46025">
    <property type="entry name" value="XYLOSYLTRANSFERASE OXT"/>
    <property type="match status" value="1"/>
</dbReference>
<evidence type="ECO:0000256" key="2">
    <source>
        <dbReference type="ARBA" id="ARBA00004648"/>
    </source>
</evidence>
<evidence type="ECO:0000313" key="17">
    <source>
        <dbReference type="EMBL" id="ABL70384.1"/>
    </source>
</evidence>
<keyword evidence="9" id="KW-1133">Transmembrane helix</keyword>
<dbReference type="eggNOG" id="ENOG502Z8Z2">
    <property type="taxonomic scope" value="Bacteria"/>
</dbReference>
<gene>
    <name evidence="17" type="ordered locus">Pden_2293</name>
</gene>
<evidence type="ECO:0000256" key="14">
    <source>
        <dbReference type="ARBA" id="ARBA00042865"/>
    </source>
</evidence>
<comment type="subcellular location">
    <subcellularLocation>
        <location evidence="2">Endoplasmic reticulum membrane</location>
        <topology evidence="2">Single-pass type II membrane protein</topology>
    </subcellularLocation>
    <subcellularLocation>
        <location evidence="1">Golgi apparatus membrane</location>
        <topology evidence="1">Single-pass type II membrane protein</topology>
    </subcellularLocation>
</comment>
<dbReference type="GO" id="GO:0016020">
    <property type="term" value="C:membrane"/>
    <property type="evidence" value="ECO:0007669"/>
    <property type="project" value="InterPro"/>
</dbReference>
<keyword evidence="4 17" id="KW-0808">Transferase</keyword>
<dbReference type="Pfam" id="PF19349">
    <property type="entry name" value="DUF5927"/>
    <property type="match status" value="1"/>
</dbReference>
<evidence type="ECO:0000256" key="5">
    <source>
        <dbReference type="ARBA" id="ARBA00022692"/>
    </source>
</evidence>
<evidence type="ECO:0000256" key="6">
    <source>
        <dbReference type="ARBA" id="ARBA00022723"/>
    </source>
</evidence>
<evidence type="ECO:0000259" key="16">
    <source>
        <dbReference type="Pfam" id="PF19349"/>
    </source>
</evidence>
<evidence type="ECO:0000313" key="18">
    <source>
        <dbReference type="Proteomes" id="UP000000361"/>
    </source>
</evidence>
<keyword evidence="13" id="KW-0325">Glycoprotein</keyword>
<sequence>MSDAPVRLGVVMLCHEELPIAAGMARVWAEGGAAVSVHVDAKVSADAVRAMRAGLADLPQVLFSPRHPCEWGTFSLVRATQDAAALLLDHFGDVTHVLVVSGACLPLRPVRDLCAYLARHPGCDFIESVTAGDVGWTVGGLNEERFTLRFPFSFRRRRKLFDRYVALQRRLKLSRRIPQGLVPHLGSQWWCLTRSTLAAILADPRRAEFERYFSRVWIPDESYFQTLARRHSPNIESRSLTLAKFDDQGKPYIFYDDHLELLQQSRCFVARKIWRGAARLYRHFPQGDPTAAPAAEPRPGRVDRIVGQAVARRRLGRAGLYMQSRFPLKDRENGKTAAPYAVLQGFADLLPGFETWLADRIDADVHGHLFAVDGVEFAGRSPIGPGALSDSAALRDLDPRGFLANLIRITRRMQVWQFSPRDMQEMNWFLATDPNARIFVVTGAWAVPLLHSDMPFDDIRSAAAILQRTELAQMDVLNSVWLKAQVQVWDLGDFCARPSVVLGSILQGLGGDPAAAADLPPIREIAGMDRFLQRLRNAGLRPQLMGDLTAPRFDPDTPTLQGYPAP</sequence>
<dbReference type="GO" id="GO:0050650">
    <property type="term" value="P:chondroitin sulfate proteoglycan biosynthetic process"/>
    <property type="evidence" value="ECO:0007669"/>
    <property type="project" value="TreeGrafter"/>
</dbReference>
<keyword evidence="5" id="KW-0812">Transmembrane</keyword>
<keyword evidence="6" id="KW-0479">Metal-binding</keyword>
<keyword evidence="11" id="KW-0472">Membrane</keyword>
<dbReference type="AlphaFoldDB" id="A1B4E0"/>
<keyword evidence="3" id="KW-0328">Glycosyltransferase</keyword>
<dbReference type="GeneID" id="93450689"/>
<evidence type="ECO:0000256" key="10">
    <source>
        <dbReference type="ARBA" id="ARBA00023034"/>
    </source>
</evidence>
<dbReference type="HOGENOM" id="CLU_481347_0_0_5"/>
<keyword evidence="8" id="KW-0735">Signal-anchor</keyword>
<reference evidence="18" key="1">
    <citation type="submission" date="2006-12" db="EMBL/GenBank/DDBJ databases">
        <title>Complete sequence of chromosome 1 of Paracoccus denitrificans PD1222.</title>
        <authorList>
            <person name="Copeland A."/>
            <person name="Lucas S."/>
            <person name="Lapidus A."/>
            <person name="Barry K."/>
            <person name="Detter J.C."/>
            <person name="Glavina del Rio T."/>
            <person name="Hammon N."/>
            <person name="Israni S."/>
            <person name="Dalin E."/>
            <person name="Tice H."/>
            <person name="Pitluck S."/>
            <person name="Munk A.C."/>
            <person name="Brettin T."/>
            <person name="Bruce D."/>
            <person name="Han C."/>
            <person name="Tapia R."/>
            <person name="Gilna P."/>
            <person name="Schmutz J."/>
            <person name="Larimer F."/>
            <person name="Land M."/>
            <person name="Hauser L."/>
            <person name="Kyrpides N."/>
            <person name="Lykidis A."/>
            <person name="Spiro S."/>
            <person name="Richardson D.J."/>
            <person name="Moir J.W.B."/>
            <person name="Ferguson S.J."/>
            <person name="van Spanning R.J.M."/>
            <person name="Richardson P."/>
        </authorList>
    </citation>
    <scope>NUCLEOTIDE SEQUENCE [LARGE SCALE GENOMIC DNA]</scope>
    <source>
        <strain evidence="18">Pd 1222</strain>
    </source>
</reference>
<dbReference type="InterPro" id="IPR003406">
    <property type="entry name" value="Glyco_trans_14"/>
</dbReference>
<keyword evidence="18" id="KW-1185">Reference proteome</keyword>
<evidence type="ECO:0000256" key="7">
    <source>
        <dbReference type="ARBA" id="ARBA00022824"/>
    </source>
</evidence>